<dbReference type="InterPro" id="IPR053103">
    <property type="entry name" value="IDLSRF-like_peptide"/>
</dbReference>
<dbReference type="CDD" id="cd00112">
    <property type="entry name" value="LDLa"/>
    <property type="match status" value="1"/>
</dbReference>
<dbReference type="PANTHER" id="PTHR20967">
    <property type="entry name" value="PROHORMONE-4"/>
    <property type="match status" value="1"/>
</dbReference>
<sequence>MINAKLTFPMVYRWSKRTKSINGCTDPTEPFQCPGSNICISLQFICDGHPGDCPDDYDEDQGLCVAARRPPKDTIRRLLSAQYSNFGPKFIEYLFGSKALQLFSALPPLKAIDIITISLSVSPTIDEFSRVMEMTEDERNRLANVLESLHTGQVNQLPAYIVNSASEGLGTLTDQLIKTNFLKSD</sequence>
<evidence type="ECO:0000256" key="2">
    <source>
        <dbReference type="PROSITE-ProRule" id="PRU00124"/>
    </source>
</evidence>
<dbReference type="OrthoDB" id="6239681at2759"/>
<keyword evidence="1" id="KW-1015">Disulfide bond</keyword>
<dbReference type="InterPro" id="IPR002172">
    <property type="entry name" value="LDrepeatLR_classA_rpt"/>
</dbReference>
<evidence type="ECO:0000313" key="4">
    <source>
        <dbReference type="Proteomes" id="UP000276133"/>
    </source>
</evidence>
<name>A0A3M7PLM0_BRAPC</name>
<dbReference type="PANTHER" id="PTHR20967:SF0">
    <property type="entry name" value="PROHORMONE-4"/>
    <property type="match status" value="1"/>
</dbReference>
<dbReference type="SUPFAM" id="SSF57424">
    <property type="entry name" value="LDL receptor-like module"/>
    <property type="match status" value="1"/>
</dbReference>
<gene>
    <name evidence="3" type="ORF">BpHYR1_044694</name>
</gene>
<dbReference type="EMBL" id="REGN01010008">
    <property type="protein sequence ID" value="RMZ99868.1"/>
    <property type="molecule type" value="Genomic_DNA"/>
</dbReference>
<dbReference type="Gene3D" id="2.40.128.620">
    <property type="match status" value="1"/>
</dbReference>
<protein>
    <submittedName>
        <fullName evidence="3">Prohormone-4</fullName>
    </submittedName>
</protein>
<accession>A0A3M7PLM0</accession>
<organism evidence="3 4">
    <name type="scientific">Brachionus plicatilis</name>
    <name type="common">Marine rotifer</name>
    <name type="synonym">Brachionus muelleri</name>
    <dbReference type="NCBI Taxonomy" id="10195"/>
    <lineage>
        <taxon>Eukaryota</taxon>
        <taxon>Metazoa</taxon>
        <taxon>Spiralia</taxon>
        <taxon>Gnathifera</taxon>
        <taxon>Rotifera</taxon>
        <taxon>Eurotatoria</taxon>
        <taxon>Monogononta</taxon>
        <taxon>Pseudotrocha</taxon>
        <taxon>Ploima</taxon>
        <taxon>Brachionidae</taxon>
        <taxon>Brachionus</taxon>
    </lineage>
</organism>
<comment type="caution">
    <text evidence="3">The sequence shown here is derived from an EMBL/GenBank/DDBJ whole genome shotgun (WGS) entry which is preliminary data.</text>
</comment>
<dbReference type="InterPro" id="IPR036055">
    <property type="entry name" value="LDL_receptor-like_sf"/>
</dbReference>
<evidence type="ECO:0000256" key="1">
    <source>
        <dbReference type="ARBA" id="ARBA00023157"/>
    </source>
</evidence>
<dbReference type="AlphaFoldDB" id="A0A3M7PLM0"/>
<reference evidence="3 4" key="1">
    <citation type="journal article" date="2018" name="Sci. Rep.">
        <title>Genomic signatures of local adaptation to the degree of environmental predictability in rotifers.</title>
        <authorList>
            <person name="Franch-Gras L."/>
            <person name="Hahn C."/>
            <person name="Garcia-Roger E.M."/>
            <person name="Carmona M.J."/>
            <person name="Serra M."/>
            <person name="Gomez A."/>
        </authorList>
    </citation>
    <scope>NUCLEOTIDE SEQUENCE [LARGE SCALE GENOMIC DNA]</scope>
    <source>
        <strain evidence="3">HYR1</strain>
    </source>
</reference>
<evidence type="ECO:0000313" key="3">
    <source>
        <dbReference type="EMBL" id="RMZ99868.1"/>
    </source>
</evidence>
<keyword evidence="4" id="KW-1185">Reference proteome</keyword>
<dbReference type="Proteomes" id="UP000276133">
    <property type="component" value="Unassembled WGS sequence"/>
</dbReference>
<dbReference type="PROSITE" id="PS50068">
    <property type="entry name" value="LDLRA_2"/>
    <property type="match status" value="1"/>
</dbReference>
<proteinExistence type="predicted"/>
<comment type="caution">
    <text evidence="2">Lacks conserved residue(s) required for the propagation of feature annotation.</text>
</comment>